<feature type="compositionally biased region" description="Polar residues" evidence="10">
    <location>
        <begin position="658"/>
        <end position="669"/>
    </location>
</feature>
<dbReference type="GO" id="GO:0008139">
    <property type="term" value="F:nuclear localization sequence binding"/>
    <property type="evidence" value="ECO:0007669"/>
    <property type="project" value="TreeGrafter"/>
</dbReference>
<dbReference type="PROSITE" id="PS51434">
    <property type="entry name" value="NUP_C"/>
    <property type="match status" value="1"/>
</dbReference>
<evidence type="ECO:0000256" key="8">
    <source>
        <dbReference type="ARBA" id="ARBA00023132"/>
    </source>
</evidence>
<dbReference type="PANTHER" id="PTHR23198">
    <property type="entry name" value="NUCLEOPORIN"/>
    <property type="match status" value="1"/>
</dbReference>
<dbReference type="PANTHER" id="PTHR23198:SF6">
    <property type="entry name" value="NUCLEAR PORE COMPLEX PROTEIN NUP98-NUP96"/>
    <property type="match status" value="1"/>
</dbReference>
<feature type="compositionally biased region" description="Polar residues" evidence="10">
    <location>
        <begin position="474"/>
        <end position="489"/>
    </location>
</feature>
<feature type="compositionally biased region" description="Polar residues" evidence="10">
    <location>
        <begin position="214"/>
        <end position="226"/>
    </location>
</feature>
<feature type="region of interest" description="Disordered" evidence="10">
    <location>
        <begin position="651"/>
        <end position="673"/>
    </location>
</feature>
<dbReference type="InterPro" id="IPR007230">
    <property type="entry name" value="Nup98_auto-Pept-S59_dom"/>
</dbReference>
<dbReference type="AlphaFoldDB" id="A0A075AR65"/>
<dbReference type="Gene3D" id="1.10.10.2360">
    <property type="match status" value="1"/>
</dbReference>
<keyword evidence="8" id="KW-0906">Nuclear pore complex</keyword>
<dbReference type="GO" id="GO:0034398">
    <property type="term" value="P:telomere tethering at nuclear periphery"/>
    <property type="evidence" value="ECO:0007669"/>
    <property type="project" value="TreeGrafter"/>
</dbReference>
<dbReference type="Proteomes" id="UP000030755">
    <property type="component" value="Unassembled WGS sequence"/>
</dbReference>
<feature type="compositionally biased region" description="Basic and acidic residues" evidence="10">
    <location>
        <begin position="1182"/>
        <end position="1191"/>
    </location>
</feature>
<evidence type="ECO:0000256" key="10">
    <source>
        <dbReference type="SAM" id="MobiDB-lite"/>
    </source>
</evidence>
<evidence type="ECO:0000256" key="6">
    <source>
        <dbReference type="ARBA" id="ARBA00022927"/>
    </source>
</evidence>
<dbReference type="GO" id="GO:0017056">
    <property type="term" value="F:structural constituent of nuclear pore"/>
    <property type="evidence" value="ECO:0007669"/>
    <property type="project" value="InterPro"/>
</dbReference>
<dbReference type="GO" id="GO:0044614">
    <property type="term" value="C:nuclear pore cytoplasmic filaments"/>
    <property type="evidence" value="ECO:0007669"/>
    <property type="project" value="TreeGrafter"/>
</dbReference>
<dbReference type="FunFam" id="1.10.10.2360:FF:000001">
    <property type="entry name" value="Nuclear pore complex protein Nup98-Nup96"/>
    <property type="match status" value="1"/>
</dbReference>
<feature type="compositionally biased region" description="Low complexity" evidence="10">
    <location>
        <begin position="1192"/>
        <end position="1207"/>
    </location>
</feature>
<feature type="compositionally biased region" description="Low complexity" evidence="10">
    <location>
        <begin position="184"/>
        <end position="195"/>
    </location>
</feature>
<dbReference type="GO" id="GO:0003723">
    <property type="term" value="F:RNA binding"/>
    <property type="evidence" value="ECO:0007669"/>
    <property type="project" value="TreeGrafter"/>
</dbReference>
<evidence type="ECO:0000256" key="4">
    <source>
        <dbReference type="ARBA" id="ARBA00022737"/>
    </source>
</evidence>
<keyword evidence="5" id="KW-0509">mRNA transport</keyword>
<name>A0A075AR65_ROZAC</name>
<feature type="compositionally biased region" description="Low complexity" evidence="10">
    <location>
        <begin position="125"/>
        <end position="172"/>
    </location>
</feature>
<evidence type="ECO:0000313" key="13">
    <source>
        <dbReference type="Proteomes" id="UP000030755"/>
    </source>
</evidence>
<dbReference type="HOGENOM" id="CLU_266022_0_0_1"/>
<dbReference type="STRING" id="988480.A0A075AR65"/>
<keyword evidence="4" id="KW-0677">Repeat</keyword>
<dbReference type="GO" id="GO:0006606">
    <property type="term" value="P:protein import into nucleus"/>
    <property type="evidence" value="ECO:0007669"/>
    <property type="project" value="TreeGrafter"/>
</dbReference>
<evidence type="ECO:0000256" key="9">
    <source>
        <dbReference type="ARBA" id="ARBA00023242"/>
    </source>
</evidence>
<feature type="compositionally biased region" description="Low complexity" evidence="10">
    <location>
        <begin position="417"/>
        <end position="433"/>
    </location>
</feature>
<feature type="compositionally biased region" description="Gly residues" evidence="10">
    <location>
        <begin position="75"/>
        <end position="91"/>
    </location>
</feature>
<feature type="compositionally biased region" description="Low complexity" evidence="10">
    <location>
        <begin position="572"/>
        <end position="594"/>
    </location>
</feature>
<feature type="compositionally biased region" description="Polar residues" evidence="10">
    <location>
        <begin position="549"/>
        <end position="561"/>
    </location>
</feature>
<feature type="compositionally biased region" description="Low complexity" evidence="10">
    <location>
        <begin position="64"/>
        <end position="74"/>
    </location>
</feature>
<dbReference type="FunFam" id="3.30.1610.10:FF:000003">
    <property type="entry name" value="Nucleoporin SONB, putative"/>
    <property type="match status" value="1"/>
</dbReference>
<dbReference type="OMA" id="GDILWPG"/>
<feature type="compositionally biased region" description="Low complexity" evidence="10">
    <location>
        <begin position="490"/>
        <end position="548"/>
    </location>
</feature>
<keyword evidence="6" id="KW-0653">Protein transport</keyword>
<keyword evidence="9" id="KW-0539">Nucleus</keyword>
<feature type="region of interest" description="Disordered" evidence="10">
    <location>
        <begin position="1"/>
        <end position="242"/>
    </location>
</feature>
<evidence type="ECO:0000256" key="7">
    <source>
        <dbReference type="ARBA" id="ARBA00023010"/>
    </source>
</evidence>
<proteinExistence type="inferred from homology"/>
<evidence type="ECO:0000256" key="5">
    <source>
        <dbReference type="ARBA" id="ARBA00022816"/>
    </source>
</evidence>
<keyword evidence="7" id="KW-0811">Translocation</keyword>
<feature type="compositionally biased region" description="Acidic residues" evidence="10">
    <location>
        <begin position="947"/>
        <end position="964"/>
    </location>
</feature>
<keyword evidence="3" id="KW-0813">Transport</keyword>
<evidence type="ECO:0000259" key="11">
    <source>
        <dbReference type="PROSITE" id="PS51434"/>
    </source>
</evidence>
<protein>
    <submittedName>
        <fullName evidence="12">Peptidase S59, nucleoporin domain-containing protein</fullName>
    </submittedName>
</protein>
<dbReference type="EMBL" id="KE561117">
    <property type="protein sequence ID" value="EPZ32728.1"/>
    <property type="molecule type" value="Genomic_DNA"/>
</dbReference>
<evidence type="ECO:0000256" key="2">
    <source>
        <dbReference type="ARBA" id="ARBA00008926"/>
    </source>
</evidence>
<reference evidence="12 13" key="1">
    <citation type="journal article" date="2013" name="Curr. Biol.">
        <title>Shared signatures of parasitism and phylogenomics unite Cryptomycota and microsporidia.</title>
        <authorList>
            <person name="James T.Y."/>
            <person name="Pelin A."/>
            <person name="Bonen L."/>
            <person name="Ahrendt S."/>
            <person name="Sain D."/>
            <person name="Corradi N."/>
            <person name="Stajich J.E."/>
        </authorList>
    </citation>
    <scope>NUCLEOTIDE SEQUENCE [LARGE SCALE GENOMIC DNA]</scope>
    <source>
        <strain evidence="12 13">CSF55</strain>
    </source>
</reference>
<gene>
    <name evidence="12" type="ORF">O9G_000803</name>
</gene>
<evidence type="ECO:0000256" key="3">
    <source>
        <dbReference type="ARBA" id="ARBA00022448"/>
    </source>
</evidence>
<feature type="region of interest" description="Disordered" evidence="10">
    <location>
        <begin position="947"/>
        <end position="1007"/>
    </location>
</feature>
<accession>A0A075AR65</accession>
<dbReference type="GO" id="GO:0051028">
    <property type="term" value="P:mRNA transport"/>
    <property type="evidence" value="ECO:0007669"/>
    <property type="project" value="UniProtKB-KW"/>
</dbReference>
<dbReference type="Gene3D" id="3.30.1610.10">
    <property type="entry name" value="Peptidase S59, nucleoporin"/>
    <property type="match status" value="1"/>
</dbReference>
<dbReference type="InterPro" id="IPR037665">
    <property type="entry name" value="Nucleoporin_S59-like"/>
</dbReference>
<feature type="compositionally biased region" description="Low complexity" evidence="10">
    <location>
        <begin position="31"/>
        <end position="41"/>
    </location>
</feature>
<dbReference type="OrthoDB" id="3797628at2759"/>
<dbReference type="Pfam" id="PF04096">
    <property type="entry name" value="Nucleoporin2"/>
    <property type="match status" value="1"/>
</dbReference>
<feature type="compositionally biased region" description="Gly residues" evidence="10">
    <location>
        <begin position="228"/>
        <end position="242"/>
    </location>
</feature>
<dbReference type="InterPro" id="IPR025574">
    <property type="entry name" value="Nucleoporin_FG_rpt"/>
</dbReference>
<evidence type="ECO:0000256" key="1">
    <source>
        <dbReference type="ARBA" id="ARBA00004567"/>
    </source>
</evidence>
<feature type="region of interest" description="Disordered" evidence="10">
    <location>
        <begin position="381"/>
        <end position="600"/>
    </location>
</feature>
<dbReference type="SUPFAM" id="SSF82215">
    <property type="entry name" value="C-terminal autoproteolytic domain of nucleoporin nup98"/>
    <property type="match status" value="1"/>
</dbReference>
<dbReference type="Pfam" id="PF13634">
    <property type="entry name" value="Nucleoporin_FG"/>
    <property type="match status" value="1"/>
</dbReference>
<feature type="compositionally biased region" description="Low complexity" evidence="10">
    <location>
        <begin position="395"/>
        <end position="404"/>
    </location>
</feature>
<feature type="region of interest" description="Disordered" evidence="10">
    <location>
        <begin position="1179"/>
        <end position="1207"/>
    </location>
</feature>
<dbReference type="InterPro" id="IPR036903">
    <property type="entry name" value="Nup98_auto-Pept-S59_dom_sf"/>
</dbReference>
<feature type="compositionally biased region" description="Low complexity" evidence="10">
    <location>
        <begin position="978"/>
        <end position="998"/>
    </location>
</feature>
<feature type="domain" description="Peptidase S59" evidence="11">
    <location>
        <begin position="745"/>
        <end position="887"/>
    </location>
</feature>
<dbReference type="GO" id="GO:0000973">
    <property type="term" value="P:post-transcriptional tethering of RNA polymerase II gene DNA at nuclear periphery"/>
    <property type="evidence" value="ECO:0007669"/>
    <property type="project" value="TreeGrafter"/>
</dbReference>
<dbReference type="GO" id="GO:0006405">
    <property type="term" value="P:RNA export from nucleus"/>
    <property type="evidence" value="ECO:0007669"/>
    <property type="project" value="TreeGrafter"/>
</dbReference>
<feature type="compositionally biased region" description="Polar residues" evidence="10">
    <location>
        <begin position="196"/>
        <end position="206"/>
    </location>
</feature>
<feature type="compositionally biased region" description="Low complexity" evidence="10">
    <location>
        <begin position="462"/>
        <end position="473"/>
    </location>
</feature>
<comment type="similarity">
    <text evidence="2">Belongs to the nucleoporin GLFG family.</text>
</comment>
<sequence length="1248" mass="133490">MFGSGFGANQQQNQQQQTPGFGQSNTGFGFGAQQPGQQPASGFGGQTGFGATNNNVFGARPAASGFGQPSTTTSGGFGFGNTSGNTSGGMFGQPASTGFGQPAAASSGGFGQPATGSTGFGFGSGAQTSGFGQTSTTGGFGQPSTSGSAFGQPSTSTTGGMFGSSTTGSTFGQPPATPGGTFGSSGLFGQQQQQTPSAFGQQQPATSGGMFGQPASSGFGTSTPATSGFGGQSGGMFGQGANTGFGGTSSGFGAQNTSGGFGSFGASGGFGSAGQSMIPTSVVGTGNPPFVQTEDTGDTTVGSQKNYFQNISMMPAYIKKSLEELRWEDYQQGKKFPKSSFGATSGFGGLSTTATNQPATTGTGLFGQTTTTAPAFGTNVTSNQQPSGGLFGQPSTTTNTMTSTFGSNQQQPTASLFGGNKFGTTTTTTQPTGGLFGNNTQPATIGGLFGQPASTTSAPAFGSTTTSTQPSGGLFQQNTSTLTQPSFSFGSTQPQQSQPAPQQQTTTTTGGFSFGQPSATTGRFGSTSTTGGLFGNTSANNTTTGTTSLFSNPSNTTSSFGGTAPSLFKPPTTTTNTGFSFGTTQPSTTTTATTNSLFPSSSTGQFSFGGNAGSSNLMTPNKPNLVATIDSQSYVQSPLFQNLSATPVVNRSPEKKNVTATPKFTPRSTTKFKPRSRLSLFESNQGGESSMLSPESFVTRKSLKELVIIPQSTPTVNRVSQLNPIALATPVKSQSKFEQEEVEEEKLYFMKPSLNQLRMKSKEELKRVENFVVGRRGYGSVEFLESVDLSETELDKIAGCLVVFVEKEIAVYPEEINKPPVGQGMNVPALVKLEKCWPVKRSTREPIKDKDSLVLKKHVEKLKKVEETEFVDYLVENGEWVFKVKHFSKYGVPEDEDDEEEEEKENLVNKNVNVEVKNFKCNFKIDEMSVTEEEDAVQDEMVEVVESVDESYEEVSDSEEDEENEFSRESEEVESEVSEAMSIISENESESTISESESVTSRNSQNSIDEEALRVSMNENNFQREFIPSNGIEDLEFQMTPITKINRSTFNKYYESFFNQDQVEIKPLMKKDLKIKNNEIFQIKRRKINLKDSLFKNNNELISFRQFRRSIFRLEIDNSFLDSLKYFISEISKDPKSIFSFKQFELKEFEIYSILFDGEMSVFERKQLLIKFIKSNPSTLKESNHSEESKESNQTSDSNQSNDSLHSKSSVYSNSLYSKSNPLYLILEALVALDLQLSLNPPVIFLLN</sequence>
<evidence type="ECO:0000313" key="12">
    <source>
        <dbReference type="EMBL" id="EPZ32728.1"/>
    </source>
</evidence>
<organism evidence="12 13">
    <name type="scientific">Rozella allomycis (strain CSF55)</name>
    <dbReference type="NCBI Taxonomy" id="988480"/>
    <lineage>
        <taxon>Eukaryota</taxon>
        <taxon>Fungi</taxon>
        <taxon>Fungi incertae sedis</taxon>
        <taxon>Cryptomycota</taxon>
        <taxon>Cryptomycota incertae sedis</taxon>
        <taxon>Rozella</taxon>
    </lineage>
</organism>
<feature type="compositionally biased region" description="Polar residues" evidence="10">
    <location>
        <begin position="405"/>
        <end position="414"/>
    </location>
</feature>
<keyword evidence="13" id="KW-1185">Reference proteome</keyword>
<comment type="subcellular location">
    <subcellularLocation>
        <location evidence="1">Nucleus</location>
        <location evidence="1">Nuclear pore complex</location>
    </subcellularLocation>
</comment>